<feature type="coiled-coil region" evidence="1">
    <location>
        <begin position="636"/>
        <end position="706"/>
    </location>
</feature>
<feature type="coiled-coil region" evidence="1">
    <location>
        <begin position="453"/>
        <end position="498"/>
    </location>
</feature>
<keyword evidence="1" id="KW-0175">Coiled coil</keyword>
<proteinExistence type="predicted"/>
<reference evidence="3 4" key="1">
    <citation type="submission" date="2009-11" db="EMBL/GenBank/DDBJ databases">
        <title>Annotation of Allomyces macrogynus ATCC 38327.</title>
        <authorList>
            <consortium name="The Broad Institute Genome Sequencing Platform"/>
            <person name="Russ C."/>
            <person name="Cuomo C."/>
            <person name="Burger G."/>
            <person name="Gray M.W."/>
            <person name="Holland P.W.H."/>
            <person name="King N."/>
            <person name="Lang F.B.F."/>
            <person name="Roger A.J."/>
            <person name="Ruiz-Trillo I."/>
            <person name="Young S.K."/>
            <person name="Zeng Q."/>
            <person name="Gargeya S."/>
            <person name="Fitzgerald M."/>
            <person name="Haas B."/>
            <person name="Abouelleil A."/>
            <person name="Alvarado L."/>
            <person name="Arachchi H.M."/>
            <person name="Berlin A."/>
            <person name="Chapman S.B."/>
            <person name="Gearin G."/>
            <person name="Goldberg J."/>
            <person name="Griggs A."/>
            <person name="Gujja S."/>
            <person name="Hansen M."/>
            <person name="Heiman D."/>
            <person name="Howarth C."/>
            <person name="Larimer J."/>
            <person name="Lui A."/>
            <person name="MacDonald P.J.P."/>
            <person name="McCowen C."/>
            <person name="Montmayeur A."/>
            <person name="Murphy C."/>
            <person name="Neiman D."/>
            <person name="Pearson M."/>
            <person name="Priest M."/>
            <person name="Roberts A."/>
            <person name="Saif S."/>
            <person name="Shea T."/>
            <person name="Sisk P."/>
            <person name="Stolte C."/>
            <person name="Sykes S."/>
            <person name="Wortman J."/>
            <person name="Nusbaum C."/>
            <person name="Birren B."/>
        </authorList>
    </citation>
    <scope>NUCLEOTIDE SEQUENCE [LARGE SCALE GENOMIC DNA]</scope>
    <source>
        <strain evidence="3 4">ATCC 38327</strain>
    </source>
</reference>
<feature type="compositionally biased region" description="Low complexity" evidence="2">
    <location>
        <begin position="9"/>
        <end position="20"/>
    </location>
</feature>
<feature type="region of interest" description="Disordered" evidence="2">
    <location>
        <begin position="338"/>
        <end position="358"/>
    </location>
</feature>
<organism evidence="3 4">
    <name type="scientific">Allomyces macrogynus (strain ATCC 38327)</name>
    <name type="common">Allomyces javanicus var. macrogynus</name>
    <dbReference type="NCBI Taxonomy" id="578462"/>
    <lineage>
        <taxon>Eukaryota</taxon>
        <taxon>Fungi</taxon>
        <taxon>Fungi incertae sedis</taxon>
        <taxon>Blastocladiomycota</taxon>
        <taxon>Blastocladiomycetes</taxon>
        <taxon>Blastocladiales</taxon>
        <taxon>Blastocladiaceae</taxon>
        <taxon>Allomyces</taxon>
    </lineage>
</organism>
<feature type="region of interest" description="Disordered" evidence="2">
    <location>
        <begin position="1"/>
        <end position="45"/>
    </location>
</feature>
<evidence type="ECO:0000313" key="3">
    <source>
        <dbReference type="EMBL" id="KNE64710.1"/>
    </source>
</evidence>
<dbReference type="VEuPathDB" id="FungiDB:AMAG_10061"/>
<evidence type="ECO:0000256" key="2">
    <source>
        <dbReference type="SAM" id="MobiDB-lite"/>
    </source>
</evidence>
<feature type="compositionally biased region" description="Acidic residues" evidence="2">
    <location>
        <begin position="94"/>
        <end position="112"/>
    </location>
</feature>
<feature type="compositionally biased region" description="Basic residues" evidence="2">
    <location>
        <begin position="141"/>
        <end position="157"/>
    </location>
</feature>
<accession>A0A0L0SQS7</accession>
<evidence type="ECO:0000256" key="1">
    <source>
        <dbReference type="SAM" id="Coils"/>
    </source>
</evidence>
<dbReference type="Proteomes" id="UP000054350">
    <property type="component" value="Unassembled WGS sequence"/>
</dbReference>
<gene>
    <name evidence="3" type="ORF">AMAG_10061</name>
</gene>
<evidence type="ECO:0000313" key="4">
    <source>
        <dbReference type="Proteomes" id="UP000054350"/>
    </source>
</evidence>
<reference evidence="4" key="2">
    <citation type="submission" date="2009-11" db="EMBL/GenBank/DDBJ databases">
        <title>The Genome Sequence of Allomyces macrogynus strain ATCC 38327.</title>
        <authorList>
            <consortium name="The Broad Institute Genome Sequencing Platform"/>
            <person name="Russ C."/>
            <person name="Cuomo C."/>
            <person name="Shea T."/>
            <person name="Young S.K."/>
            <person name="Zeng Q."/>
            <person name="Koehrsen M."/>
            <person name="Haas B."/>
            <person name="Borodovsky M."/>
            <person name="Guigo R."/>
            <person name="Alvarado L."/>
            <person name="Berlin A."/>
            <person name="Borenstein D."/>
            <person name="Chen Z."/>
            <person name="Engels R."/>
            <person name="Freedman E."/>
            <person name="Gellesch M."/>
            <person name="Goldberg J."/>
            <person name="Griggs A."/>
            <person name="Gujja S."/>
            <person name="Heiman D."/>
            <person name="Hepburn T."/>
            <person name="Howarth C."/>
            <person name="Jen D."/>
            <person name="Larson L."/>
            <person name="Lewis B."/>
            <person name="Mehta T."/>
            <person name="Park D."/>
            <person name="Pearson M."/>
            <person name="Roberts A."/>
            <person name="Saif S."/>
            <person name="Shenoy N."/>
            <person name="Sisk P."/>
            <person name="Stolte C."/>
            <person name="Sykes S."/>
            <person name="Walk T."/>
            <person name="White J."/>
            <person name="Yandava C."/>
            <person name="Burger G."/>
            <person name="Gray M.W."/>
            <person name="Holland P.W.H."/>
            <person name="King N."/>
            <person name="Lang F.B.F."/>
            <person name="Roger A.J."/>
            <person name="Ruiz-Trillo I."/>
            <person name="Lander E."/>
            <person name="Nusbaum C."/>
        </authorList>
    </citation>
    <scope>NUCLEOTIDE SEQUENCE [LARGE SCALE GENOMIC DNA]</scope>
    <source>
        <strain evidence="4">ATCC 38327</strain>
    </source>
</reference>
<keyword evidence="4" id="KW-1185">Reference proteome</keyword>
<sequence>MPSAPVHYAQSAASVSSSTAPTRNGYLSSADPPTRTNRRLSNGFHAHQHLEPLTEEPATPGVHVLTGADDAGDLAALNDDDIHFLVQAQAGDHGDDDDGDDQHDEYGFEDDDGHPTFHHHLSNGTGGSRDDPMDVDVGRPAYHHHNHMAWQPHHPHHGSPTSSADSRAPSHIYDDDADDDATDELERVLATFDEEHDDLLSGGLHLTPHWDPAATATTAPPPKSPAFILRSSFSAHTATRRMDDAANSPLYRHSINRSAPVASAMDTVTTLDPHLMHGDPELMQILGDMSASATTPEKNATTLPVAASARSIIRRLRLRRQRPVSRVQLAVAVHLPPTRRPAGDAVSVTSSTSRRSLRSGDLDLTTTVSLHYHQQALLDLERRWQAKEMQWHAERHQLATQTAKREAQLQARIRELETNDVKRRGQDELMSGIKANLAKERDAEVKEIRRELLRAKEHEVQEMRREMAAQRAEWDQQVLELKERARVAEDEVRNAKHRVPRPALTARVNSVSTRSVETQCDPVPAPVPAAAPDSRAWTSRRGNSRHANALLEQLTGETQALMARVDSLQRDNDQLQQQLMPLSLSPSVSVVDPARVAELEPAVTAADATRLADLAAMRDQFHVLHERALAQLRAPLEAAVRERVAMQAQLRHLQAELDAAKALAKDQRVKARAALEKMRNRCRGTLQQVKDEVVESKRKAQIHMEEEWKRRKQKIEEECRQRITKMQQDFQHELEFRDQQLRSAMAAVDSAATSRSVSPSTVLATTKAPVRRLSRSQAVRTARSVE</sequence>
<dbReference type="AlphaFoldDB" id="A0A0L0SQS7"/>
<name>A0A0L0SQS7_ALLM3</name>
<feature type="coiled-coil region" evidence="1">
    <location>
        <begin position="551"/>
        <end position="578"/>
    </location>
</feature>
<feature type="region of interest" description="Disordered" evidence="2">
    <location>
        <begin position="90"/>
        <end position="180"/>
    </location>
</feature>
<feature type="region of interest" description="Disordered" evidence="2">
    <location>
        <begin position="510"/>
        <end position="542"/>
    </location>
</feature>
<dbReference type="EMBL" id="GG745345">
    <property type="protein sequence ID" value="KNE64710.1"/>
    <property type="molecule type" value="Genomic_DNA"/>
</dbReference>
<protein>
    <submittedName>
        <fullName evidence="3">Uncharacterized protein</fullName>
    </submittedName>
</protein>